<accession>A0ABU0BG92</accession>
<comment type="caution">
    <text evidence="3">The sequence shown here is derived from an EMBL/GenBank/DDBJ whole genome shotgun (WGS) entry which is preliminary data.</text>
</comment>
<dbReference type="RefSeq" id="WP_307022395.1">
    <property type="nucleotide sequence ID" value="NZ_JAUSUI010000010.1"/>
</dbReference>
<dbReference type="InterPro" id="IPR015168">
    <property type="entry name" value="SsuA/THI5"/>
</dbReference>
<dbReference type="Pfam" id="PF09084">
    <property type="entry name" value="NMT1"/>
    <property type="match status" value="1"/>
</dbReference>
<feature type="signal peptide" evidence="1">
    <location>
        <begin position="1"/>
        <end position="27"/>
    </location>
</feature>
<protein>
    <submittedName>
        <fullName evidence="3">NitT/TauT family transport system substrate-binding protein</fullName>
    </submittedName>
</protein>
<dbReference type="EMBL" id="JAUSUI010000010">
    <property type="protein sequence ID" value="MDQ0304859.1"/>
    <property type="molecule type" value="Genomic_DNA"/>
</dbReference>
<dbReference type="PANTHER" id="PTHR30024">
    <property type="entry name" value="ALIPHATIC SULFONATES-BINDING PROTEIN-RELATED"/>
    <property type="match status" value="1"/>
</dbReference>
<dbReference type="Proteomes" id="UP001224682">
    <property type="component" value="Unassembled WGS sequence"/>
</dbReference>
<evidence type="ECO:0000256" key="1">
    <source>
        <dbReference type="SAM" id="SignalP"/>
    </source>
</evidence>
<dbReference type="SUPFAM" id="SSF53850">
    <property type="entry name" value="Periplasmic binding protein-like II"/>
    <property type="match status" value="1"/>
</dbReference>
<evidence type="ECO:0000313" key="4">
    <source>
        <dbReference type="Proteomes" id="UP001224682"/>
    </source>
</evidence>
<organism evidence="3 4">
    <name type="scientific">Ancylobacter polymorphus</name>
    <dbReference type="NCBI Taxonomy" id="223390"/>
    <lineage>
        <taxon>Bacteria</taxon>
        <taxon>Pseudomonadati</taxon>
        <taxon>Pseudomonadota</taxon>
        <taxon>Alphaproteobacteria</taxon>
        <taxon>Hyphomicrobiales</taxon>
        <taxon>Xanthobacteraceae</taxon>
        <taxon>Ancylobacter</taxon>
    </lineage>
</organism>
<evidence type="ECO:0000259" key="2">
    <source>
        <dbReference type="Pfam" id="PF09084"/>
    </source>
</evidence>
<dbReference type="Gene3D" id="3.40.190.10">
    <property type="entry name" value="Periplasmic binding protein-like II"/>
    <property type="match status" value="2"/>
</dbReference>
<feature type="domain" description="SsuA/THI5-like" evidence="2">
    <location>
        <begin position="42"/>
        <end position="249"/>
    </location>
</feature>
<evidence type="ECO:0000313" key="3">
    <source>
        <dbReference type="EMBL" id="MDQ0304859.1"/>
    </source>
</evidence>
<feature type="chain" id="PRO_5046864183" evidence="1">
    <location>
        <begin position="28"/>
        <end position="327"/>
    </location>
</feature>
<keyword evidence="4" id="KW-1185">Reference proteome</keyword>
<keyword evidence="1" id="KW-0732">Signal</keyword>
<name>A0ABU0BG92_9HYPH</name>
<reference evidence="3 4" key="1">
    <citation type="submission" date="2023-07" db="EMBL/GenBank/DDBJ databases">
        <title>Genomic Encyclopedia of Type Strains, Phase IV (KMG-IV): sequencing the most valuable type-strain genomes for metagenomic binning, comparative biology and taxonomic classification.</title>
        <authorList>
            <person name="Goeker M."/>
        </authorList>
    </citation>
    <scope>NUCLEOTIDE SEQUENCE [LARGE SCALE GENOMIC DNA]</scope>
    <source>
        <strain evidence="3 4">DSM 2457</strain>
    </source>
</reference>
<gene>
    <name evidence="3" type="ORF">J2S75_003909</name>
</gene>
<sequence length="327" mass="34877">MRLKHWFESWLPALALACWLGMPAAHSEEIVVSNYGVSASGMPFAIAMEKGFFDGKVSGILSSQGGGTTVRNLLAGQIAYAEVSPIAAATAIRQGAPLKIISNNVQTVSEFGWMVKPDSPIKSIADLKGRKIGYSSPRSVSQALAMLIVEKAGLKASDVELVMTGGLGEALVALDLGAIDVAPATEPLLSKYRDKYRIIATADELFPSMSNVVGVTTDAAAASRGDFLRGIVTGRAKAVAFMSDNPEEAAQIVAKVYKLDPPIVLEAIKHLTRKGEGLPYWSTGKFDLAGLKEMWRAQILVGAAEGEIDWTKLIDVSFLPEAERSLK</sequence>
<proteinExistence type="predicted"/>